<dbReference type="EC" id="3.4.-.-" evidence="8"/>
<dbReference type="Gene3D" id="3.90.1680.10">
    <property type="entry name" value="SOS response associated peptidase-like"/>
    <property type="match status" value="1"/>
</dbReference>
<evidence type="ECO:0000313" key="11">
    <source>
        <dbReference type="Proteomes" id="UP000295096"/>
    </source>
</evidence>
<keyword evidence="2 8" id="KW-0645">Protease</keyword>
<gene>
    <name evidence="10" type="ORF">E2C06_26690</name>
</gene>
<evidence type="ECO:0000256" key="8">
    <source>
        <dbReference type="RuleBase" id="RU364100"/>
    </source>
</evidence>
<dbReference type="PANTHER" id="PTHR13604">
    <property type="entry name" value="DC12-RELATED"/>
    <property type="match status" value="1"/>
</dbReference>
<dbReference type="GO" id="GO:0016829">
    <property type="term" value="F:lyase activity"/>
    <property type="evidence" value="ECO:0007669"/>
    <property type="project" value="UniProtKB-KW"/>
</dbReference>
<comment type="similarity">
    <text evidence="1 8">Belongs to the SOS response-associated peptidase family.</text>
</comment>
<name>A0A4V3A9J9_9PROT</name>
<proteinExistence type="inferred from homology"/>
<protein>
    <recommendedName>
        <fullName evidence="8">Abasic site processing protein</fullName>
        <ecNumber evidence="8">3.4.-.-</ecNumber>
    </recommendedName>
</protein>
<keyword evidence="3" id="KW-0227">DNA damage</keyword>
<feature type="region of interest" description="Disordered" evidence="9">
    <location>
        <begin position="213"/>
        <end position="237"/>
    </location>
</feature>
<dbReference type="Proteomes" id="UP000295096">
    <property type="component" value="Unassembled WGS sequence"/>
</dbReference>
<keyword evidence="7" id="KW-0456">Lyase</keyword>
<evidence type="ECO:0000256" key="4">
    <source>
        <dbReference type="ARBA" id="ARBA00022801"/>
    </source>
</evidence>
<dbReference type="InterPro" id="IPR003738">
    <property type="entry name" value="SRAP"/>
</dbReference>
<evidence type="ECO:0000256" key="9">
    <source>
        <dbReference type="SAM" id="MobiDB-lite"/>
    </source>
</evidence>
<dbReference type="SUPFAM" id="SSF143081">
    <property type="entry name" value="BB1717-like"/>
    <property type="match status" value="1"/>
</dbReference>
<dbReference type="GO" id="GO:0106300">
    <property type="term" value="P:protein-DNA covalent cross-linking repair"/>
    <property type="evidence" value="ECO:0007669"/>
    <property type="project" value="InterPro"/>
</dbReference>
<feature type="compositionally biased region" description="Basic residues" evidence="9">
    <location>
        <begin position="218"/>
        <end position="237"/>
    </location>
</feature>
<accession>A0A4V3A9J9</accession>
<dbReference type="OrthoDB" id="9782620at2"/>
<sequence>MPAAPPADASPADAEQSGILELGERAPGGLTLVVLRNPETGDRVLATMRWGLQGTEDDSKPVLYVRAETIASRGPIREALRRRCIVPMDSYVQQASPEGAAGCYHISLADGAQMAVAAIWQDTGEGPHFAIVTCRANEAVAVIHDRMPVILPPQAWPTWLTAGLVSPLEVWDLLKPCPSTILRIRRIPGTTRRRAAPTEVGQQLELIAPGASLVHPGRQPRRKRPERPARSARRALG</sequence>
<dbReference type="PANTHER" id="PTHR13604:SF0">
    <property type="entry name" value="ABASIC SITE PROCESSING PROTEIN HMCES"/>
    <property type="match status" value="1"/>
</dbReference>
<evidence type="ECO:0000256" key="5">
    <source>
        <dbReference type="ARBA" id="ARBA00023124"/>
    </source>
</evidence>
<evidence type="ECO:0000256" key="2">
    <source>
        <dbReference type="ARBA" id="ARBA00022670"/>
    </source>
</evidence>
<dbReference type="RefSeq" id="WP_133291632.1">
    <property type="nucleotide sequence ID" value="NZ_SMSJ01000061.1"/>
</dbReference>
<dbReference type="EMBL" id="SMSJ01000061">
    <property type="protein sequence ID" value="TDH59575.1"/>
    <property type="molecule type" value="Genomic_DNA"/>
</dbReference>
<keyword evidence="6" id="KW-0238">DNA-binding</keyword>
<dbReference type="Pfam" id="PF02586">
    <property type="entry name" value="SRAP"/>
    <property type="match status" value="1"/>
</dbReference>
<dbReference type="InterPro" id="IPR036590">
    <property type="entry name" value="SRAP-like"/>
</dbReference>
<evidence type="ECO:0000256" key="7">
    <source>
        <dbReference type="ARBA" id="ARBA00023239"/>
    </source>
</evidence>
<keyword evidence="4 8" id="KW-0378">Hydrolase</keyword>
<keyword evidence="5" id="KW-0190">Covalent protein-DNA linkage</keyword>
<dbReference type="GO" id="GO:0006508">
    <property type="term" value="P:proteolysis"/>
    <property type="evidence" value="ECO:0007669"/>
    <property type="project" value="UniProtKB-KW"/>
</dbReference>
<reference evidence="10 11" key="1">
    <citation type="journal article" date="2016" name="J. Microbiol.">
        <title>Dankookia rubra gen. nov., sp. nov., an alphaproteobacterium isolated from sediment of a shallow stream.</title>
        <authorList>
            <person name="Kim W.H."/>
            <person name="Kim D.H."/>
            <person name="Kang K."/>
            <person name="Ahn T.Y."/>
        </authorList>
    </citation>
    <scope>NUCLEOTIDE SEQUENCE [LARGE SCALE GENOMIC DNA]</scope>
    <source>
        <strain evidence="10 11">JCM30602</strain>
    </source>
</reference>
<organism evidence="10 11">
    <name type="scientific">Dankookia rubra</name>
    <dbReference type="NCBI Taxonomy" id="1442381"/>
    <lineage>
        <taxon>Bacteria</taxon>
        <taxon>Pseudomonadati</taxon>
        <taxon>Pseudomonadota</taxon>
        <taxon>Alphaproteobacteria</taxon>
        <taxon>Acetobacterales</taxon>
        <taxon>Roseomonadaceae</taxon>
        <taxon>Dankookia</taxon>
    </lineage>
</organism>
<dbReference type="GO" id="GO:0008233">
    <property type="term" value="F:peptidase activity"/>
    <property type="evidence" value="ECO:0007669"/>
    <property type="project" value="UniProtKB-KW"/>
</dbReference>
<evidence type="ECO:0000256" key="1">
    <source>
        <dbReference type="ARBA" id="ARBA00008136"/>
    </source>
</evidence>
<comment type="caution">
    <text evidence="10">The sequence shown here is derived from an EMBL/GenBank/DDBJ whole genome shotgun (WGS) entry which is preliminary data.</text>
</comment>
<dbReference type="GO" id="GO:0003697">
    <property type="term" value="F:single-stranded DNA binding"/>
    <property type="evidence" value="ECO:0007669"/>
    <property type="project" value="InterPro"/>
</dbReference>
<keyword evidence="11" id="KW-1185">Reference proteome</keyword>
<evidence type="ECO:0000313" key="10">
    <source>
        <dbReference type="EMBL" id="TDH59575.1"/>
    </source>
</evidence>
<dbReference type="AlphaFoldDB" id="A0A4V3A9J9"/>
<evidence type="ECO:0000256" key="3">
    <source>
        <dbReference type="ARBA" id="ARBA00022763"/>
    </source>
</evidence>
<evidence type="ECO:0000256" key="6">
    <source>
        <dbReference type="ARBA" id="ARBA00023125"/>
    </source>
</evidence>